<dbReference type="GO" id="GO:0046677">
    <property type="term" value="P:response to antibiotic"/>
    <property type="evidence" value="ECO:0007669"/>
    <property type="project" value="InterPro"/>
</dbReference>
<dbReference type="InterPro" id="IPR036271">
    <property type="entry name" value="Tet_transcr_reg_TetR-rel_C_sf"/>
</dbReference>
<evidence type="ECO:0000256" key="3">
    <source>
        <dbReference type="ARBA" id="ARBA00023125"/>
    </source>
</evidence>
<dbReference type="GO" id="GO:0045892">
    <property type="term" value="P:negative regulation of DNA-templated transcription"/>
    <property type="evidence" value="ECO:0007669"/>
    <property type="project" value="InterPro"/>
</dbReference>
<dbReference type="InterPro" id="IPR009057">
    <property type="entry name" value="Homeodomain-like_sf"/>
</dbReference>
<name>J4TIV3_9MYCO</name>
<gene>
    <name evidence="7" type="ORF">MCOL_V204920</name>
</gene>
<evidence type="ECO:0000313" key="7">
    <source>
        <dbReference type="EMBL" id="EJO89503.1"/>
    </source>
</evidence>
<sequence>MLRYDLQDKVPAEWSFAIPATKGAGDSTARAPRRAKPPTLTEDQIVDAALNVIRAEGLDALSMRRLSRELGRSAMAAYWYVADKSELLDLVARKLLSRVDVPAPESGPWDERLRAVIHAIDEQLHRYPGMANVLLERMKSTDRRVLNAIMEILVSAGLQGRDVHLAYATIHTYLFGRYQVVGLSDDLHPPGELEDTLAELMPHLNGLRGRDYFNFGLDTIIDGLRARSAATPSGRRRRRA</sequence>
<dbReference type="GeneID" id="31526401"/>
<keyword evidence="3 5" id="KW-0238">DNA-binding</keyword>
<dbReference type="SUPFAM" id="SSF46689">
    <property type="entry name" value="Homeodomain-like"/>
    <property type="match status" value="1"/>
</dbReference>
<proteinExistence type="predicted"/>
<accession>J4TIV3</accession>
<keyword evidence="1" id="KW-0678">Repressor</keyword>
<dbReference type="STRING" id="1041522.GCA_002105755_02097"/>
<dbReference type="InterPro" id="IPR003012">
    <property type="entry name" value="Tet_transcr_reg_TetR"/>
</dbReference>
<evidence type="ECO:0000256" key="1">
    <source>
        <dbReference type="ARBA" id="ARBA00022491"/>
    </source>
</evidence>
<protein>
    <submittedName>
        <fullName evidence="7">Transcriptional regulator</fullName>
    </submittedName>
</protein>
<feature type="DNA-binding region" description="H-T-H motif" evidence="5">
    <location>
        <begin position="62"/>
        <end position="81"/>
    </location>
</feature>
<dbReference type="PANTHER" id="PTHR30055">
    <property type="entry name" value="HTH-TYPE TRANSCRIPTIONAL REGULATOR RUTR"/>
    <property type="match status" value="1"/>
</dbReference>
<dbReference type="EMBL" id="AFVW02000002">
    <property type="protein sequence ID" value="EJO89503.1"/>
    <property type="molecule type" value="Genomic_DNA"/>
</dbReference>
<dbReference type="eggNOG" id="COG1309">
    <property type="taxonomic scope" value="Bacteria"/>
</dbReference>
<dbReference type="AlphaFoldDB" id="J4TIV3"/>
<comment type="caution">
    <text evidence="7">The sequence shown here is derived from an EMBL/GenBank/DDBJ whole genome shotgun (WGS) entry which is preliminary data.</text>
</comment>
<dbReference type="Pfam" id="PF02909">
    <property type="entry name" value="TetR_C_1"/>
    <property type="match status" value="1"/>
</dbReference>
<dbReference type="InterPro" id="IPR050109">
    <property type="entry name" value="HTH-type_TetR-like_transc_reg"/>
</dbReference>
<evidence type="ECO:0000256" key="2">
    <source>
        <dbReference type="ARBA" id="ARBA00023015"/>
    </source>
</evidence>
<feature type="domain" description="HTH tetR-type" evidence="6">
    <location>
        <begin position="39"/>
        <end position="99"/>
    </location>
</feature>
<dbReference type="GO" id="GO:0003700">
    <property type="term" value="F:DNA-binding transcription factor activity"/>
    <property type="evidence" value="ECO:0007669"/>
    <property type="project" value="TreeGrafter"/>
</dbReference>
<reference evidence="7 8" key="1">
    <citation type="journal article" date="2011" name="J. Bacteriol.">
        <title>Genome sequence of the Mycobacterium colombiense type strain, CECT 3035.</title>
        <authorList>
            <person name="Gonzalez-Perez M."/>
            <person name="Murcia M.I."/>
            <person name="Landsman D."/>
            <person name="Jordan I.K."/>
            <person name="Marino-Ramirez L."/>
        </authorList>
    </citation>
    <scope>NUCLEOTIDE SEQUENCE [LARGE SCALE GENOMIC DNA]</scope>
    <source>
        <strain evidence="7 8">CECT 3035</strain>
    </source>
</reference>
<keyword evidence="2" id="KW-0805">Transcription regulation</keyword>
<dbReference type="InterPro" id="IPR004111">
    <property type="entry name" value="Repressor_TetR_C"/>
</dbReference>
<dbReference type="PANTHER" id="PTHR30055:SF151">
    <property type="entry name" value="TRANSCRIPTIONAL REGULATORY PROTEIN"/>
    <property type="match status" value="1"/>
</dbReference>
<dbReference type="RefSeq" id="WP_007770016.1">
    <property type="nucleotide sequence ID" value="NZ_AFVW02000002.1"/>
</dbReference>
<dbReference type="PRINTS" id="PR00400">
    <property type="entry name" value="TETREPRESSOR"/>
</dbReference>
<dbReference type="Pfam" id="PF00440">
    <property type="entry name" value="TetR_N"/>
    <property type="match status" value="1"/>
</dbReference>
<dbReference type="InterPro" id="IPR001647">
    <property type="entry name" value="HTH_TetR"/>
</dbReference>
<dbReference type="Gene3D" id="1.10.357.10">
    <property type="entry name" value="Tetracycline Repressor, domain 2"/>
    <property type="match status" value="1"/>
</dbReference>
<evidence type="ECO:0000256" key="5">
    <source>
        <dbReference type="PROSITE-ProRule" id="PRU00335"/>
    </source>
</evidence>
<dbReference type="Proteomes" id="UP000006455">
    <property type="component" value="Unassembled WGS sequence"/>
</dbReference>
<evidence type="ECO:0000256" key="4">
    <source>
        <dbReference type="ARBA" id="ARBA00023163"/>
    </source>
</evidence>
<evidence type="ECO:0000313" key="8">
    <source>
        <dbReference type="Proteomes" id="UP000006455"/>
    </source>
</evidence>
<dbReference type="SUPFAM" id="SSF48498">
    <property type="entry name" value="Tetracyclin repressor-like, C-terminal domain"/>
    <property type="match status" value="1"/>
</dbReference>
<keyword evidence="4" id="KW-0804">Transcription</keyword>
<dbReference type="PROSITE" id="PS50977">
    <property type="entry name" value="HTH_TETR_2"/>
    <property type="match status" value="1"/>
</dbReference>
<evidence type="ECO:0000259" key="6">
    <source>
        <dbReference type="PROSITE" id="PS50977"/>
    </source>
</evidence>
<organism evidence="7 8">
    <name type="scientific">Mycobacterium colombiense CECT 3035</name>
    <dbReference type="NCBI Taxonomy" id="1041522"/>
    <lineage>
        <taxon>Bacteria</taxon>
        <taxon>Bacillati</taxon>
        <taxon>Actinomycetota</taxon>
        <taxon>Actinomycetes</taxon>
        <taxon>Mycobacteriales</taxon>
        <taxon>Mycobacteriaceae</taxon>
        <taxon>Mycobacterium</taxon>
        <taxon>Mycobacterium avium complex (MAC)</taxon>
    </lineage>
</organism>
<dbReference type="GO" id="GO:0000976">
    <property type="term" value="F:transcription cis-regulatory region binding"/>
    <property type="evidence" value="ECO:0007669"/>
    <property type="project" value="TreeGrafter"/>
</dbReference>